<dbReference type="GO" id="GO:0047420">
    <property type="term" value="F:N-acyl-D-amino-acid deacylase activity"/>
    <property type="evidence" value="ECO:0007669"/>
    <property type="project" value="UniProtKB-EC"/>
</dbReference>
<dbReference type="GO" id="GO:0005829">
    <property type="term" value="C:cytosol"/>
    <property type="evidence" value="ECO:0007669"/>
    <property type="project" value="TreeGrafter"/>
</dbReference>
<feature type="domain" description="Amidohydrolase 3" evidence="2">
    <location>
        <begin position="45"/>
        <end position="558"/>
    </location>
</feature>
<keyword evidence="3" id="KW-0378">Hydrolase</keyword>
<dbReference type="InterPro" id="IPR050378">
    <property type="entry name" value="Metallo-dep_Hydrolases_sf"/>
</dbReference>
<sequence length="581" mass="63061">MADLIIRNGTLVDGTGAPRRRADIAVVGDRIVAVGDVAAHEPATREIDATGLVVTPGWVDIHTHYDGQVTWDPDLAPSSINGVTSIVMGNCGVGFAPARPDKHEWLIELLEGVEDIPGTALAEGLSWGWESFDEYLDVLDGLEWTVDVGAQMPHAALRTYVMGERGADHQSVATPDEIETMCRLTESAVRNGALGFTTSRTWAHRTSTGESIGTLKATADEVVGVAQGLNRAGAGVIQLISDAYQSGDDELVARELDLLGRIVDEVGRPMSFTVQQNDETPNRWRELVARIDEWSTRGADVRAQVAVRPIGVLLGLSATANPLRRCPTYARLHDLPVEERVAHLADPATRADIIAEHAEVRVRDFPALIHGGFDRMYPLTDPLDYEPTPEDSVAGLAAAEGVDPVEKMYDLMLADDGAQLLYMPLMNYANGNLDDVREMILSEHSMFGLSDAGAHCNIISDGTFPTTAITHWTRDRDRGERIDLEFIVHQQTQRTAAHVGWHDRGVIAPGYLADINLIDHDRLALRPPRLIDDLPAGGTRLMQPADGYVATIKRGVVTAENGTLTGERPGRLQRGAQPAPA</sequence>
<dbReference type="OrthoDB" id="9766983at2"/>
<dbReference type="SUPFAM" id="SSF51338">
    <property type="entry name" value="Composite domain of metallo-dependent hydrolases"/>
    <property type="match status" value="1"/>
</dbReference>
<evidence type="ECO:0000313" key="4">
    <source>
        <dbReference type="Proteomes" id="UP000011863"/>
    </source>
</evidence>
<protein>
    <submittedName>
        <fullName evidence="3">Putative D-aminoacylase</fullName>
        <ecNumber evidence="3">3.5.1.81</ecNumber>
    </submittedName>
</protein>
<dbReference type="Pfam" id="PF07969">
    <property type="entry name" value="Amidohydro_3"/>
    <property type="match status" value="1"/>
</dbReference>
<dbReference type="GO" id="GO:0016812">
    <property type="term" value="F:hydrolase activity, acting on carbon-nitrogen (but not peptide) bonds, in cyclic amides"/>
    <property type="evidence" value="ECO:0007669"/>
    <property type="project" value="TreeGrafter"/>
</dbReference>
<dbReference type="InterPro" id="IPR011059">
    <property type="entry name" value="Metal-dep_hydrolase_composite"/>
</dbReference>
<dbReference type="PANTHER" id="PTHR11647:SF1">
    <property type="entry name" value="COLLAPSIN RESPONSE MEDIATOR PROTEIN"/>
    <property type="match status" value="1"/>
</dbReference>
<dbReference type="Gene3D" id="3.20.20.140">
    <property type="entry name" value="Metal-dependent hydrolases"/>
    <property type="match status" value="1"/>
</dbReference>
<dbReference type="Proteomes" id="UP000011863">
    <property type="component" value="Chromosome"/>
</dbReference>
<gene>
    <name evidence="3" type="ORF">YM304_06880</name>
</gene>
<dbReference type="KEGG" id="aym:YM304_06880"/>
<dbReference type="EC" id="3.5.1.81" evidence="3"/>
<dbReference type="InterPro" id="IPR032466">
    <property type="entry name" value="Metal_Hydrolase"/>
</dbReference>
<dbReference type="EMBL" id="AP012057">
    <property type="protein sequence ID" value="BAN01002.1"/>
    <property type="molecule type" value="Genomic_DNA"/>
</dbReference>
<evidence type="ECO:0000256" key="1">
    <source>
        <dbReference type="SAM" id="MobiDB-lite"/>
    </source>
</evidence>
<dbReference type="CDD" id="cd01297">
    <property type="entry name" value="D-aminoacylase"/>
    <property type="match status" value="1"/>
</dbReference>
<dbReference type="AlphaFoldDB" id="A0A6C7E413"/>
<reference evidence="3 4" key="1">
    <citation type="journal article" date="2013" name="Int. J. Syst. Evol. Microbiol.">
        <title>Ilumatobacter nonamiense sp. nov. and Ilumatobacter coccineum sp. nov., isolated from seashore sand.</title>
        <authorList>
            <person name="Matsumoto A."/>
            <person name="Kasai H."/>
            <person name="Matsuo Y."/>
            <person name="Shizuri Y."/>
            <person name="Ichikawa N."/>
            <person name="Fujita N."/>
            <person name="Omura S."/>
            <person name="Takahashi Y."/>
        </authorList>
    </citation>
    <scope>NUCLEOTIDE SEQUENCE [LARGE SCALE GENOMIC DNA]</scope>
    <source>
        <strain evidence="4">NBRC 103263 / KCTC 29153 / YM16-304</strain>
    </source>
</reference>
<keyword evidence="4" id="KW-1185">Reference proteome</keyword>
<dbReference type="SUPFAM" id="SSF51556">
    <property type="entry name" value="Metallo-dependent hydrolases"/>
    <property type="match status" value="1"/>
</dbReference>
<dbReference type="InterPro" id="IPR013108">
    <property type="entry name" value="Amidohydro_3"/>
</dbReference>
<organism evidence="3 4">
    <name type="scientific">Ilumatobacter coccineus (strain NBRC 103263 / KCTC 29153 / YM16-304)</name>
    <dbReference type="NCBI Taxonomy" id="1313172"/>
    <lineage>
        <taxon>Bacteria</taxon>
        <taxon>Bacillati</taxon>
        <taxon>Actinomycetota</taxon>
        <taxon>Acidimicrobiia</taxon>
        <taxon>Acidimicrobiales</taxon>
        <taxon>Ilumatobacteraceae</taxon>
        <taxon>Ilumatobacter</taxon>
    </lineage>
</organism>
<proteinExistence type="predicted"/>
<evidence type="ECO:0000313" key="3">
    <source>
        <dbReference type="EMBL" id="BAN01002.1"/>
    </source>
</evidence>
<dbReference type="RefSeq" id="WP_015440250.1">
    <property type="nucleotide sequence ID" value="NC_020520.1"/>
</dbReference>
<name>A0A6C7E413_ILUCY</name>
<evidence type="ECO:0000259" key="2">
    <source>
        <dbReference type="Pfam" id="PF07969"/>
    </source>
</evidence>
<dbReference type="PANTHER" id="PTHR11647">
    <property type="entry name" value="HYDRANTOINASE/DIHYDROPYRIMIDINASE FAMILY MEMBER"/>
    <property type="match status" value="1"/>
</dbReference>
<feature type="region of interest" description="Disordered" evidence="1">
    <location>
        <begin position="560"/>
        <end position="581"/>
    </location>
</feature>
<accession>A0A6C7E413</accession>